<protein>
    <submittedName>
        <fullName evidence="8">F0F1 ATP synthase subunit delta</fullName>
    </submittedName>
</protein>
<reference evidence="8 9" key="1">
    <citation type="journal article" date="2014" name="Genome Announc.">
        <title>Draft genome sequences of eight enterohepatic helicobacter species isolated from both laboratory and wild rodents.</title>
        <authorList>
            <person name="Sheh A."/>
            <person name="Shen Z."/>
            <person name="Fox J.G."/>
        </authorList>
    </citation>
    <scope>NUCLEOTIDE SEQUENCE [LARGE SCALE GENOMIC DNA]</scope>
    <source>
        <strain evidence="8 9">MIT 97-6194</strain>
    </source>
</reference>
<dbReference type="Pfam" id="PF00213">
    <property type="entry name" value="OSCP"/>
    <property type="match status" value="1"/>
</dbReference>
<dbReference type="InterPro" id="IPR000711">
    <property type="entry name" value="ATPase_OSCP/dsu"/>
</dbReference>
<evidence type="ECO:0000256" key="3">
    <source>
        <dbReference type="ARBA" id="ARBA00022781"/>
    </source>
</evidence>
<dbReference type="PANTHER" id="PTHR11910">
    <property type="entry name" value="ATP SYNTHASE DELTA CHAIN"/>
    <property type="match status" value="1"/>
</dbReference>
<evidence type="ECO:0000313" key="7">
    <source>
        <dbReference type="EMBL" id="MWV69113.1"/>
    </source>
</evidence>
<evidence type="ECO:0000256" key="4">
    <source>
        <dbReference type="ARBA" id="ARBA00023065"/>
    </source>
</evidence>
<name>A0A347VSC4_9HELI</name>
<organism evidence="8 9">
    <name type="scientific">Helicobacter saguini</name>
    <dbReference type="NCBI Taxonomy" id="1548018"/>
    <lineage>
        <taxon>Bacteria</taxon>
        <taxon>Pseudomonadati</taxon>
        <taxon>Campylobacterota</taxon>
        <taxon>Epsilonproteobacteria</taxon>
        <taxon>Campylobacterales</taxon>
        <taxon>Helicobacteraceae</taxon>
        <taxon>Helicobacter</taxon>
    </lineage>
</organism>
<dbReference type="EMBL" id="QBIU01000001">
    <property type="protein sequence ID" value="MWV69113.1"/>
    <property type="molecule type" value="Genomic_DNA"/>
</dbReference>
<dbReference type="STRING" id="1548018.LS64_08645"/>
<evidence type="ECO:0000256" key="6">
    <source>
        <dbReference type="ARBA" id="ARBA00023310"/>
    </source>
</evidence>
<evidence type="ECO:0000313" key="9">
    <source>
        <dbReference type="Proteomes" id="UP000029714"/>
    </source>
</evidence>
<evidence type="ECO:0000313" key="8">
    <source>
        <dbReference type="EMBL" id="TLD94160.1"/>
    </source>
</evidence>
<evidence type="ECO:0000256" key="1">
    <source>
        <dbReference type="ARBA" id="ARBA00004370"/>
    </source>
</evidence>
<comment type="caution">
    <text evidence="8">The sequence shown here is derived from an EMBL/GenBank/DDBJ whole genome shotgun (WGS) entry which is preliminary data.</text>
</comment>
<keyword evidence="3" id="KW-0375">Hydrogen ion transport</keyword>
<dbReference type="RefSeq" id="WP_034572278.1">
    <property type="nucleotide sequence ID" value="NZ_JRMP02000009.1"/>
</dbReference>
<keyword evidence="2" id="KW-0813">Transport</keyword>
<dbReference type="EMBL" id="JRMP02000009">
    <property type="protein sequence ID" value="TLD94160.1"/>
    <property type="molecule type" value="Genomic_DNA"/>
</dbReference>
<keyword evidence="6" id="KW-0066">ATP synthesis</keyword>
<dbReference type="OrthoDB" id="5339308at2"/>
<accession>A0A347VSC4</accession>
<keyword evidence="4" id="KW-0406">Ion transport</keyword>
<dbReference type="GO" id="GO:0046933">
    <property type="term" value="F:proton-transporting ATP synthase activity, rotational mechanism"/>
    <property type="evidence" value="ECO:0007669"/>
    <property type="project" value="InterPro"/>
</dbReference>
<evidence type="ECO:0000256" key="2">
    <source>
        <dbReference type="ARBA" id="ARBA00022448"/>
    </source>
</evidence>
<dbReference type="NCBIfam" id="NF006291">
    <property type="entry name" value="PRK08474.1"/>
    <property type="match status" value="1"/>
</dbReference>
<comment type="subcellular location">
    <subcellularLocation>
        <location evidence="1">Membrane</location>
    </subcellularLocation>
</comment>
<sequence>MQENVIAKKYARALEKLVDSNGLNECYEYFDEISKAFYVPKFSAIVYSHIISRAKKLELLKSFTTKKLNKNGERLLEILVQNDRISLLPFLSLELKRLIDSKKNEYSATLYFKENISEDSIKTIGNKLGKKLNTTLKITQKIDTSLDGIRLEVPDLGYEVIFLRDKFLHELQDSILKAI</sequence>
<keyword evidence="9" id="KW-1185">Reference proteome</keyword>
<dbReference type="InterPro" id="IPR026015">
    <property type="entry name" value="ATP_synth_OSCP/delta_N_sf"/>
</dbReference>
<reference evidence="7 10" key="4">
    <citation type="submission" date="2019-12" db="EMBL/GenBank/DDBJ databases">
        <title>Multi-Generational Helicobacter saguini Isolates.</title>
        <authorList>
            <person name="Mannion A."/>
            <person name="Shen Z."/>
            <person name="Fox J.G."/>
        </authorList>
    </citation>
    <scope>NUCLEOTIDE SEQUENCE [LARGE SCALE GENOMIC DNA]</scope>
    <source>
        <strain evidence="7">16-048</strain>
        <strain evidence="10">16-048 (F4)</strain>
    </source>
</reference>
<proteinExistence type="predicted"/>
<gene>
    <name evidence="7" type="ORF">DCO61_03540</name>
    <name evidence="8" type="ORF">LS64_006535</name>
</gene>
<evidence type="ECO:0000313" key="10">
    <source>
        <dbReference type="Proteomes" id="UP000477070"/>
    </source>
</evidence>
<keyword evidence="5" id="KW-0472">Membrane</keyword>
<dbReference type="PRINTS" id="PR00125">
    <property type="entry name" value="ATPASEDELTA"/>
</dbReference>
<dbReference type="SUPFAM" id="SSF47928">
    <property type="entry name" value="N-terminal domain of the delta subunit of the F1F0-ATP synthase"/>
    <property type="match status" value="1"/>
</dbReference>
<dbReference type="AlphaFoldDB" id="A0A347VSC4"/>
<reference evidence="8 9" key="2">
    <citation type="journal article" date="2016" name="Infect. Immun.">
        <title>Helicobacter saguini, a Novel Helicobacter Isolated from Cotton-Top Tamarins with Ulcerative Colitis, Has Proinflammatory Properties and Induces Typhlocolitis and Dysplasia in Gnotobiotic IL-10-/- Mice.</title>
        <authorList>
            <person name="Shen Z."/>
            <person name="Mannion A."/>
            <person name="Whary M.T."/>
            <person name="Muthupalani S."/>
            <person name="Sheh A."/>
            <person name="Feng Y."/>
            <person name="Gong G."/>
            <person name="Vandamme P."/>
            <person name="Holcombe H.R."/>
            <person name="Paster B.J."/>
            <person name="Fox J.G."/>
        </authorList>
    </citation>
    <scope>NUCLEOTIDE SEQUENCE [LARGE SCALE GENOMIC DNA]</scope>
    <source>
        <strain evidence="8 9">MIT 97-6194</strain>
    </source>
</reference>
<dbReference type="Proteomes" id="UP000029714">
    <property type="component" value="Unassembled WGS sequence"/>
</dbReference>
<dbReference type="Gene3D" id="1.10.520.20">
    <property type="entry name" value="N-terminal domain of the delta subunit of the F1F0-ATP synthase"/>
    <property type="match status" value="1"/>
</dbReference>
<dbReference type="Proteomes" id="UP000477070">
    <property type="component" value="Unassembled WGS sequence"/>
</dbReference>
<evidence type="ECO:0000256" key="5">
    <source>
        <dbReference type="ARBA" id="ARBA00023136"/>
    </source>
</evidence>
<dbReference type="GO" id="GO:0016020">
    <property type="term" value="C:membrane"/>
    <property type="evidence" value="ECO:0007669"/>
    <property type="project" value="UniProtKB-SubCell"/>
</dbReference>
<reference evidence="8" key="3">
    <citation type="submission" date="2018-04" db="EMBL/GenBank/DDBJ databases">
        <authorList>
            <person name="Sheh A."/>
            <person name="Shen Z."/>
            <person name="Mannion A.J."/>
            <person name="Fox J.G."/>
        </authorList>
    </citation>
    <scope>NUCLEOTIDE SEQUENCE</scope>
    <source>
        <strain evidence="8">MIT 97-6194</strain>
    </source>
</reference>